<keyword evidence="3" id="KW-1185">Reference proteome</keyword>
<dbReference type="AlphaFoldDB" id="A0A1H3KCB6"/>
<keyword evidence="1" id="KW-0472">Membrane</keyword>
<dbReference type="OrthoDB" id="7877317at2"/>
<keyword evidence="1" id="KW-0812">Transmembrane</keyword>
<name>A0A1H3KCB6_9RHOB</name>
<protein>
    <submittedName>
        <fullName evidence="2">Uncharacterized protein</fullName>
    </submittedName>
</protein>
<dbReference type="EMBL" id="FNPF01000009">
    <property type="protein sequence ID" value="SDY49816.1"/>
    <property type="molecule type" value="Genomic_DNA"/>
</dbReference>
<evidence type="ECO:0000313" key="2">
    <source>
        <dbReference type="EMBL" id="SDY49816.1"/>
    </source>
</evidence>
<dbReference type="STRING" id="321339.SAMN05444340_10953"/>
<sequence length="110" mass="11216">MIAALALPTLVLFALAVAVARGVEALVPETPAGLALQAALSAVALTLLSAAAFAGLYAAGDAPLSTLLGADPRGGVMHFLGLGLKSALIWAPPMLLVVVTAPRRWRHGRW</sequence>
<proteinExistence type="predicted"/>
<reference evidence="2 3" key="1">
    <citation type="submission" date="2016-10" db="EMBL/GenBank/DDBJ databases">
        <authorList>
            <person name="de Groot N.N."/>
        </authorList>
    </citation>
    <scope>NUCLEOTIDE SEQUENCE [LARGE SCALE GENOMIC DNA]</scope>
    <source>
        <strain evidence="2 3">DSM 26880</strain>
    </source>
</reference>
<evidence type="ECO:0000313" key="3">
    <source>
        <dbReference type="Proteomes" id="UP000199286"/>
    </source>
</evidence>
<organism evidence="2 3">
    <name type="scientific">Citreimonas salinaria</name>
    <dbReference type="NCBI Taxonomy" id="321339"/>
    <lineage>
        <taxon>Bacteria</taxon>
        <taxon>Pseudomonadati</taxon>
        <taxon>Pseudomonadota</taxon>
        <taxon>Alphaproteobacteria</taxon>
        <taxon>Rhodobacterales</taxon>
        <taxon>Roseobacteraceae</taxon>
        <taxon>Citreimonas</taxon>
    </lineage>
</organism>
<evidence type="ECO:0000256" key="1">
    <source>
        <dbReference type="SAM" id="Phobius"/>
    </source>
</evidence>
<feature type="transmembrane region" description="Helical" evidence="1">
    <location>
        <begin position="79"/>
        <end position="101"/>
    </location>
</feature>
<accession>A0A1H3KCB6</accession>
<dbReference type="Proteomes" id="UP000199286">
    <property type="component" value="Unassembled WGS sequence"/>
</dbReference>
<keyword evidence="1" id="KW-1133">Transmembrane helix</keyword>
<feature type="transmembrane region" description="Helical" evidence="1">
    <location>
        <begin position="36"/>
        <end position="58"/>
    </location>
</feature>
<gene>
    <name evidence="2" type="ORF">SAMN05444340_10953</name>
</gene>